<gene>
    <name evidence="1" type="ORF">C0V70_06565</name>
</gene>
<protein>
    <submittedName>
        <fullName evidence="1">Uncharacterized protein</fullName>
    </submittedName>
</protein>
<dbReference type="EMBL" id="CP025704">
    <property type="protein sequence ID" value="AUN97779.1"/>
    <property type="molecule type" value="Genomic_DNA"/>
</dbReference>
<name>A0A2K9NQI8_BACTC</name>
<dbReference type="AlphaFoldDB" id="A0A2K9NQI8"/>
<dbReference type="Proteomes" id="UP000235584">
    <property type="component" value="Chromosome"/>
</dbReference>
<reference evidence="1 2" key="1">
    <citation type="submission" date="2018-01" db="EMBL/GenBank/DDBJ databases">
        <title>Complete genome sequence of Bacteriovorax stolpii DSM12778.</title>
        <authorList>
            <person name="Tang B."/>
            <person name="Chang J."/>
        </authorList>
    </citation>
    <scope>NUCLEOTIDE SEQUENCE [LARGE SCALE GENOMIC DNA]</scope>
    <source>
        <strain evidence="1 2">DSM 12778</strain>
    </source>
</reference>
<dbReference type="KEGG" id="bsto:C0V70_06565"/>
<sequence length="111" mass="12672">MKKFVIALAMALTSNVVFAEELYCTVSVNMDTVAEVQFKVEPKTKTAYVIADDFSFYINNKGAGKFELEIFNLEGPSRSYAEGYLRTTEDTLSWTLWTRDYLLETRCVLAQ</sequence>
<accession>A0A2K9NQI8</accession>
<proteinExistence type="predicted"/>
<evidence type="ECO:0000313" key="2">
    <source>
        <dbReference type="Proteomes" id="UP000235584"/>
    </source>
</evidence>
<evidence type="ECO:0000313" key="1">
    <source>
        <dbReference type="EMBL" id="AUN97779.1"/>
    </source>
</evidence>
<dbReference type="RefSeq" id="WP_102243072.1">
    <property type="nucleotide sequence ID" value="NZ_CP025704.1"/>
</dbReference>
<organism evidence="1 2">
    <name type="scientific">Bacteriovorax stolpii</name>
    <name type="common">Bdellovibrio stolpii</name>
    <dbReference type="NCBI Taxonomy" id="960"/>
    <lineage>
        <taxon>Bacteria</taxon>
        <taxon>Pseudomonadati</taxon>
        <taxon>Bdellovibrionota</taxon>
        <taxon>Bacteriovoracia</taxon>
        <taxon>Bacteriovoracales</taxon>
        <taxon>Bacteriovoracaceae</taxon>
        <taxon>Bacteriovorax</taxon>
    </lineage>
</organism>
<keyword evidence="2" id="KW-1185">Reference proteome</keyword>